<evidence type="ECO:0000256" key="1">
    <source>
        <dbReference type="ARBA" id="ARBA00004123"/>
    </source>
</evidence>
<dbReference type="PROSITE" id="PS50090">
    <property type="entry name" value="MYB_LIKE"/>
    <property type="match status" value="2"/>
</dbReference>
<feature type="domain" description="Myb-like" evidence="5">
    <location>
        <begin position="55"/>
        <end position="105"/>
    </location>
</feature>
<dbReference type="EMBL" id="KI632336">
    <property type="protein sequence ID" value="EYU18326.1"/>
    <property type="molecule type" value="Genomic_DNA"/>
</dbReference>
<evidence type="ECO:0000259" key="5">
    <source>
        <dbReference type="PROSITE" id="PS50090"/>
    </source>
</evidence>
<feature type="domain" description="HTH myb-type" evidence="6">
    <location>
        <begin position="55"/>
        <end position="109"/>
    </location>
</feature>
<feature type="compositionally biased region" description="Polar residues" evidence="4">
    <location>
        <begin position="144"/>
        <end position="164"/>
    </location>
</feature>
<dbReference type="GO" id="GO:0003677">
    <property type="term" value="F:DNA binding"/>
    <property type="evidence" value="ECO:0007669"/>
    <property type="project" value="UniProtKB-KW"/>
</dbReference>
<evidence type="ECO:0000256" key="4">
    <source>
        <dbReference type="SAM" id="MobiDB-lite"/>
    </source>
</evidence>
<protein>
    <submittedName>
        <fullName evidence="7">Uncharacterized protein</fullName>
    </submittedName>
</protein>
<evidence type="ECO:0000256" key="3">
    <source>
        <dbReference type="ARBA" id="ARBA00023242"/>
    </source>
</evidence>
<dbReference type="PROSITE" id="PS51294">
    <property type="entry name" value="HTH_MYB"/>
    <property type="match status" value="2"/>
</dbReference>
<keyword evidence="3" id="KW-0539">Nucleus</keyword>
<dbReference type="SUPFAM" id="SSF46689">
    <property type="entry name" value="Homeodomain-like"/>
    <property type="match status" value="1"/>
</dbReference>
<reference evidence="7 8" key="1">
    <citation type="journal article" date="2013" name="Proc. Natl. Acad. Sci. U.S.A.">
        <title>Fine-scale variation in meiotic recombination in Mimulus inferred from population shotgun sequencing.</title>
        <authorList>
            <person name="Hellsten U."/>
            <person name="Wright K.M."/>
            <person name="Jenkins J."/>
            <person name="Shu S."/>
            <person name="Yuan Y."/>
            <person name="Wessler S.R."/>
            <person name="Schmutz J."/>
            <person name="Willis J.H."/>
            <person name="Rokhsar D.S."/>
        </authorList>
    </citation>
    <scope>NUCLEOTIDE SEQUENCE [LARGE SCALE GENOMIC DNA]</scope>
    <source>
        <strain evidence="8">cv. DUN x IM62</strain>
    </source>
</reference>
<dbReference type="SMART" id="SM00717">
    <property type="entry name" value="SANT"/>
    <property type="match status" value="2"/>
</dbReference>
<evidence type="ECO:0000259" key="6">
    <source>
        <dbReference type="PROSITE" id="PS51294"/>
    </source>
</evidence>
<dbReference type="InterPro" id="IPR001005">
    <property type="entry name" value="SANT/Myb"/>
</dbReference>
<gene>
    <name evidence="7" type="ORF">MIMGU_mgv1a021652mg</name>
</gene>
<dbReference type="CDD" id="cd00167">
    <property type="entry name" value="SANT"/>
    <property type="match status" value="1"/>
</dbReference>
<sequence length="242" mass="28121">MVRAPCCEKMGLKKGPWSTEEDQILISFIHKHGHGNWRALPKQAECRLRWTNYLKPDIKRGNFSEEEEETIIELHRLLGNRWSAIAARLPGRTDNEIKNVWHTHLKKKIKNYQSSQNSKRQTTISISKCDPKVLENCKLDKNNVTNNSRSPKQCSSEMSTVTDSSVEKTNVKNEEIDYSSEYFPHIDESFWCEELSRDDADCPSLVEFPAAESMEDLKIDDSMDFWYNLFIRAGDMPDLPEF</sequence>
<keyword evidence="2" id="KW-0238">DNA-binding</keyword>
<dbReference type="InterPro" id="IPR009057">
    <property type="entry name" value="Homeodomain-like_sf"/>
</dbReference>
<dbReference type="eggNOG" id="KOG0048">
    <property type="taxonomic scope" value="Eukaryota"/>
</dbReference>
<keyword evidence="8" id="KW-1185">Reference proteome</keyword>
<dbReference type="PANTHER" id="PTHR10641:SF1413">
    <property type="entry name" value="MYB-RELATED PROTEIN MYB4"/>
    <property type="match status" value="1"/>
</dbReference>
<evidence type="ECO:0000256" key="2">
    <source>
        <dbReference type="ARBA" id="ARBA00023125"/>
    </source>
</evidence>
<dbReference type="InterPro" id="IPR017930">
    <property type="entry name" value="Myb_dom"/>
</dbReference>
<dbReference type="Pfam" id="PF00249">
    <property type="entry name" value="Myb_DNA-binding"/>
    <property type="match status" value="2"/>
</dbReference>
<dbReference type="Gene3D" id="1.10.10.60">
    <property type="entry name" value="Homeodomain-like"/>
    <property type="match status" value="2"/>
</dbReference>
<dbReference type="PANTHER" id="PTHR10641">
    <property type="entry name" value="MYB FAMILY TRANSCRIPTION FACTOR"/>
    <property type="match status" value="1"/>
</dbReference>
<evidence type="ECO:0000313" key="7">
    <source>
        <dbReference type="EMBL" id="EYU18326.1"/>
    </source>
</evidence>
<feature type="domain" description="Myb-like" evidence="5">
    <location>
        <begin position="9"/>
        <end position="54"/>
    </location>
</feature>
<dbReference type="InterPro" id="IPR015495">
    <property type="entry name" value="Myb_TF_plants"/>
</dbReference>
<feature type="region of interest" description="Disordered" evidence="4">
    <location>
        <begin position="144"/>
        <end position="167"/>
    </location>
</feature>
<feature type="domain" description="HTH myb-type" evidence="6">
    <location>
        <begin position="9"/>
        <end position="54"/>
    </location>
</feature>
<accession>A0A022PRD0</accession>
<name>A0A022PRD0_ERYGU</name>
<dbReference type="Proteomes" id="UP000030748">
    <property type="component" value="Unassembled WGS sequence"/>
</dbReference>
<dbReference type="STRING" id="4155.A0A022PRD0"/>
<evidence type="ECO:0000313" key="8">
    <source>
        <dbReference type="Proteomes" id="UP000030748"/>
    </source>
</evidence>
<organism evidence="7 8">
    <name type="scientific">Erythranthe guttata</name>
    <name type="common">Yellow monkey flower</name>
    <name type="synonym">Mimulus guttatus</name>
    <dbReference type="NCBI Taxonomy" id="4155"/>
    <lineage>
        <taxon>Eukaryota</taxon>
        <taxon>Viridiplantae</taxon>
        <taxon>Streptophyta</taxon>
        <taxon>Embryophyta</taxon>
        <taxon>Tracheophyta</taxon>
        <taxon>Spermatophyta</taxon>
        <taxon>Magnoliopsida</taxon>
        <taxon>eudicotyledons</taxon>
        <taxon>Gunneridae</taxon>
        <taxon>Pentapetalae</taxon>
        <taxon>asterids</taxon>
        <taxon>lamiids</taxon>
        <taxon>Lamiales</taxon>
        <taxon>Phrymaceae</taxon>
        <taxon>Erythranthe</taxon>
    </lineage>
</organism>
<proteinExistence type="predicted"/>
<dbReference type="GO" id="GO:0005634">
    <property type="term" value="C:nucleus"/>
    <property type="evidence" value="ECO:0007669"/>
    <property type="project" value="UniProtKB-SubCell"/>
</dbReference>
<comment type="subcellular location">
    <subcellularLocation>
        <location evidence="1">Nucleus</location>
    </subcellularLocation>
</comment>
<dbReference type="AlphaFoldDB" id="A0A022PRD0"/>